<dbReference type="OMA" id="EELPPXE"/>
<dbReference type="AlphaFoldDB" id="A0A0E0NC39"/>
<reference evidence="3" key="1">
    <citation type="submission" date="2013-06" db="EMBL/GenBank/DDBJ databases">
        <authorList>
            <person name="Zhao Q."/>
        </authorList>
    </citation>
    <scope>NUCLEOTIDE SEQUENCE</scope>
    <source>
        <strain evidence="3">cv. W1943</strain>
    </source>
</reference>
<evidence type="ECO:0000256" key="1">
    <source>
        <dbReference type="SAM" id="MobiDB-lite"/>
    </source>
</evidence>
<dbReference type="EnsemblPlants" id="ORUFI02G09740.1">
    <property type="protein sequence ID" value="ORUFI02G09740.1"/>
    <property type="gene ID" value="ORUFI02G09740"/>
</dbReference>
<proteinExistence type="predicted"/>
<protein>
    <submittedName>
        <fullName evidence="2">Uncharacterized protein</fullName>
    </submittedName>
</protein>
<organism evidence="2 3">
    <name type="scientific">Oryza rufipogon</name>
    <name type="common">Brownbeard rice</name>
    <name type="synonym">Asian wild rice</name>
    <dbReference type="NCBI Taxonomy" id="4529"/>
    <lineage>
        <taxon>Eukaryota</taxon>
        <taxon>Viridiplantae</taxon>
        <taxon>Streptophyta</taxon>
        <taxon>Embryophyta</taxon>
        <taxon>Tracheophyta</taxon>
        <taxon>Spermatophyta</taxon>
        <taxon>Magnoliopsida</taxon>
        <taxon>Liliopsida</taxon>
        <taxon>Poales</taxon>
        <taxon>Poaceae</taxon>
        <taxon>BOP clade</taxon>
        <taxon>Oryzoideae</taxon>
        <taxon>Oryzeae</taxon>
        <taxon>Oryzinae</taxon>
        <taxon>Oryza</taxon>
    </lineage>
</organism>
<keyword evidence="3" id="KW-1185">Reference proteome</keyword>
<name>A0A0E0NC39_ORYRU</name>
<feature type="compositionally biased region" description="Basic and acidic residues" evidence="1">
    <location>
        <begin position="24"/>
        <end position="42"/>
    </location>
</feature>
<evidence type="ECO:0000313" key="2">
    <source>
        <dbReference type="EnsemblPlants" id="ORUFI02G09740.1"/>
    </source>
</evidence>
<dbReference type="Proteomes" id="UP000008022">
    <property type="component" value="Unassembled WGS sequence"/>
</dbReference>
<feature type="compositionally biased region" description="Acidic residues" evidence="1">
    <location>
        <begin position="8"/>
        <end position="23"/>
    </location>
</feature>
<feature type="region of interest" description="Disordered" evidence="1">
    <location>
        <begin position="1"/>
        <end position="78"/>
    </location>
</feature>
<reference evidence="2" key="2">
    <citation type="submission" date="2015-06" db="UniProtKB">
        <authorList>
            <consortium name="EnsemblPlants"/>
        </authorList>
    </citation>
    <scope>IDENTIFICATION</scope>
</reference>
<evidence type="ECO:0000313" key="3">
    <source>
        <dbReference type="Proteomes" id="UP000008022"/>
    </source>
</evidence>
<accession>A0A0E0NC39</accession>
<dbReference type="HOGENOM" id="CLU_175867_0_0_1"/>
<sequence>MASAPDGPEAEELPPQEEEEEEGGKEKGKDEAAAGDYLRAREGLPQGSLNGLFAPEMTSSDIKPKLPDRLPGALDGPPSRTQAFRSVWAVSFRHPLPIGRPTWIVVA</sequence>
<dbReference type="Gramene" id="ORUFI02G09740.1">
    <property type="protein sequence ID" value="ORUFI02G09740.1"/>
    <property type="gene ID" value="ORUFI02G09740"/>
</dbReference>